<evidence type="ECO:0000256" key="4">
    <source>
        <dbReference type="SAM" id="SignalP"/>
    </source>
</evidence>
<dbReference type="InterPro" id="IPR017853">
    <property type="entry name" value="GH"/>
</dbReference>
<dbReference type="InterPro" id="IPR014756">
    <property type="entry name" value="Ig_E-set"/>
</dbReference>
<dbReference type="SUPFAM" id="SSF81296">
    <property type="entry name" value="E set domains"/>
    <property type="match status" value="1"/>
</dbReference>
<comment type="caution">
    <text evidence="6">The sequence shown here is derived from an EMBL/GenBank/DDBJ whole genome shotgun (WGS) entry which is preliminary data.</text>
</comment>
<accession>A0A6I2V006</accession>
<evidence type="ECO:0000313" key="6">
    <source>
        <dbReference type="EMBL" id="MSV25684.1"/>
    </source>
</evidence>
<evidence type="ECO:0000259" key="5">
    <source>
        <dbReference type="SMART" id="SM00642"/>
    </source>
</evidence>
<dbReference type="CDD" id="cd11338">
    <property type="entry name" value="AmyAc_CMD"/>
    <property type="match status" value="1"/>
</dbReference>
<dbReference type="Gene3D" id="3.20.20.80">
    <property type="entry name" value="Glycosidases"/>
    <property type="match status" value="1"/>
</dbReference>
<dbReference type="PANTHER" id="PTHR10357:SF210">
    <property type="entry name" value="MALTODEXTRIN GLUCOSIDASE"/>
    <property type="match status" value="1"/>
</dbReference>
<reference evidence="6 7" key="1">
    <citation type="submission" date="2019-08" db="EMBL/GenBank/DDBJ databases">
        <title>In-depth cultivation of the pig gut microbiome towards novel bacterial diversity and tailored functional studies.</title>
        <authorList>
            <person name="Wylensek D."/>
            <person name="Hitch T.C.A."/>
            <person name="Clavel T."/>
        </authorList>
    </citation>
    <scope>NUCLEOTIDE SEQUENCE [LARGE SCALE GENOMIC DNA]</scope>
    <source>
        <strain evidence="7">WCA-380-WT-3B3</strain>
    </source>
</reference>
<keyword evidence="7" id="KW-1185">Reference proteome</keyword>
<name>A0A6I2V006_9FIRM</name>
<dbReference type="InterPro" id="IPR054409">
    <property type="entry name" value="X25_BaPul-like"/>
</dbReference>
<feature type="region of interest" description="Disordered" evidence="3">
    <location>
        <begin position="625"/>
        <end position="652"/>
    </location>
</feature>
<dbReference type="AlphaFoldDB" id="A0A6I2V006"/>
<dbReference type="Pfam" id="PF22058">
    <property type="entry name" value="X25_BaPul_like"/>
    <property type="match status" value="3"/>
</dbReference>
<dbReference type="SUPFAM" id="SSF51011">
    <property type="entry name" value="Glycosyl hydrolase domain"/>
    <property type="match status" value="1"/>
</dbReference>
<organism evidence="6 7">
    <name type="scientific">Selenomonas montiformis</name>
    <dbReference type="NCBI Taxonomy" id="2652285"/>
    <lineage>
        <taxon>Bacteria</taxon>
        <taxon>Bacillati</taxon>
        <taxon>Bacillota</taxon>
        <taxon>Negativicutes</taxon>
        <taxon>Selenomonadales</taxon>
        <taxon>Selenomonadaceae</taxon>
        <taxon>Selenomonas</taxon>
    </lineage>
</organism>
<dbReference type="Gene3D" id="2.60.40.1180">
    <property type="entry name" value="Golgi alpha-mannosidase II"/>
    <property type="match status" value="1"/>
</dbReference>
<dbReference type="InterPro" id="IPR006047">
    <property type="entry name" value="GH13_cat_dom"/>
</dbReference>
<proteinExistence type="predicted"/>
<dbReference type="RefSeq" id="WP_154621447.1">
    <property type="nucleotide sequence ID" value="NZ_VUNL01000014.1"/>
</dbReference>
<dbReference type="CDD" id="cd02857">
    <property type="entry name" value="E_set_CDase_PDE_N"/>
    <property type="match status" value="1"/>
</dbReference>
<dbReference type="PANTHER" id="PTHR10357">
    <property type="entry name" value="ALPHA-AMYLASE FAMILY MEMBER"/>
    <property type="match status" value="1"/>
</dbReference>
<dbReference type="GO" id="GO:0004553">
    <property type="term" value="F:hydrolase activity, hydrolyzing O-glycosyl compounds"/>
    <property type="evidence" value="ECO:0007669"/>
    <property type="project" value="InterPro"/>
</dbReference>
<evidence type="ECO:0000256" key="1">
    <source>
        <dbReference type="ARBA" id="ARBA00022801"/>
    </source>
</evidence>
<feature type="domain" description="Glycosyl hydrolase family 13 catalytic" evidence="5">
    <location>
        <begin position="613"/>
        <end position="1069"/>
    </location>
</feature>
<dbReference type="SMART" id="SM00642">
    <property type="entry name" value="Aamy"/>
    <property type="match status" value="1"/>
</dbReference>
<keyword evidence="2" id="KW-0326">Glycosidase</keyword>
<protein>
    <submittedName>
        <fullName evidence="6">Amylopullulanase</fullName>
    </submittedName>
</protein>
<feature type="signal peptide" evidence="4">
    <location>
        <begin position="1"/>
        <end position="21"/>
    </location>
</feature>
<dbReference type="EMBL" id="VUNL01000014">
    <property type="protein sequence ID" value="MSV25684.1"/>
    <property type="molecule type" value="Genomic_DNA"/>
</dbReference>
<dbReference type="InterPro" id="IPR045857">
    <property type="entry name" value="O16G_dom_2"/>
</dbReference>
<evidence type="ECO:0000256" key="2">
    <source>
        <dbReference type="ARBA" id="ARBA00023295"/>
    </source>
</evidence>
<dbReference type="Gene3D" id="3.90.400.10">
    <property type="entry name" value="Oligo-1,6-glucosidase, Domain 2"/>
    <property type="match status" value="1"/>
</dbReference>
<dbReference type="InterPro" id="IPR013783">
    <property type="entry name" value="Ig-like_fold"/>
</dbReference>
<feature type="compositionally biased region" description="Polar residues" evidence="3">
    <location>
        <begin position="628"/>
        <end position="649"/>
    </location>
</feature>
<dbReference type="Proteomes" id="UP000430222">
    <property type="component" value="Unassembled WGS sequence"/>
</dbReference>
<dbReference type="Pfam" id="PF00128">
    <property type="entry name" value="Alpha-amylase"/>
    <property type="match status" value="2"/>
</dbReference>
<dbReference type="SUPFAM" id="SSF51445">
    <property type="entry name" value="(Trans)glycosidases"/>
    <property type="match status" value="1"/>
</dbReference>
<dbReference type="GO" id="GO:0005975">
    <property type="term" value="P:carbohydrate metabolic process"/>
    <property type="evidence" value="ECO:0007669"/>
    <property type="project" value="InterPro"/>
</dbReference>
<evidence type="ECO:0000256" key="3">
    <source>
        <dbReference type="SAM" id="MobiDB-lite"/>
    </source>
</evidence>
<dbReference type="InterPro" id="IPR004185">
    <property type="entry name" value="Glyco_hydro_13_lg-like_dom"/>
</dbReference>
<dbReference type="CDD" id="cd12962">
    <property type="entry name" value="X25_BaPul_like"/>
    <property type="match status" value="3"/>
</dbReference>
<sequence>MNRKQLLGRAVGMSLTLSLLAAPYVAPADVMPAAVSWSVAEAAESVGAEDVVLVGTVQTKFGAGTDWAPADGKTKMKPVGKGMYEYKGKLPKGNYEYKIAIGGSWGENYGADGARDGANMKLKLTAPAEVTFTYDSITHKTTATVAGAAAAPAAAKEAEAPRPAGAVQKDDVVLVGTVQTALGAAKDWDPSDAKTIMKPDGKGHRVISGLIKKGNYDFKVAVGGSWDLNYGKDGQLNGGNIALRLAADHKVTFTFDEKTHQISYDYEGKAAEQAKFANERDVVLCGDLQTFGGASAKWAPSDMATKMTPTDHGFYTFTIKNLPAGTYNYKIAINGSWAENYGLNGIADGANVAMTLDKPETVTFYYNDKTHRIADSHSYKMLAKDELPVISGIPGIADGTMVDLMLSNLYQANAKVAAGEYTAVISQKGQAPVSQKLHITKSTDVAFYYDAVHKHIIADDGSIRADKVVHDSWNKDERSPWGAVAEGTPVTLKLKTGAGDVQTAKLMVTKAAMTAKGGDEYNPDYDSGTTSYYAMTKVGTKDGQDLWQVTFTPQTYGIYGYKFVLNDTKEYGDDTKTGGTGELKLAGTKYFQVTCYKKGYETPQWAKEAVCYQIFPDRFFDGDKSNDNARTTARGNQPVQHRSWSTPPANSGAGALDGDKWDCNDFYGGDLAGITQKLDYLKGLGITAIYVNPIYAASSNHRYDARDYGSVDPFLGNFDDLSKLASEMKKRGMHLIMDGVYNHIGDDSIYFDRYGKYKTVGAYEYWSRIYDLMNTKKLTEAQAKAEAKKQLEAEGQVFSPWHWENWFDIKNVKAKDEMGEKYAYHDWQSFSSLAPFRDKDFPGYSASTPKHTDLGDYLLYGRDGEKGVIMKWFDYGLSGWRLDVAKEVPPGFWADVRDEVKTIKTQSGDTPLLLGEIWQDGSQFFMGDSMDSVMNYKLSDTLMHFVMGGKAQDSDDVLTQLRQNYPKQALYNLMNIVDSHDTARAIYTYGGGKDGVVQAQKTDFDYALGKARLKMAAVFELGYPGMPTIYYGDEAGQFGSKDPDCRRAFPWGKEDKDLQNFYKKIIAVRNNNKNVFALGDLDTLTAKDNIYAYQRTAVDGSGKIGVVALNNGKAQKIAIPVKAADGTVLKDQLTGVKATVQSGKITVNIGQNQALMMVNA</sequence>
<keyword evidence="1" id="KW-0378">Hydrolase</keyword>
<feature type="chain" id="PRO_5038842156" evidence="4">
    <location>
        <begin position="22"/>
        <end position="1160"/>
    </location>
</feature>
<dbReference type="Gene3D" id="2.60.40.10">
    <property type="entry name" value="Immunoglobulins"/>
    <property type="match status" value="4"/>
</dbReference>
<evidence type="ECO:0000313" key="7">
    <source>
        <dbReference type="Proteomes" id="UP000430222"/>
    </source>
</evidence>
<gene>
    <name evidence="6" type="ORF">FYJ78_11020</name>
</gene>
<dbReference type="InterPro" id="IPR013780">
    <property type="entry name" value="Glyco_hydro_b"/>
</dbReference>
<keyword evidence="4" id="KW-0732">Signal</keyword>